<dbReference type="GO" id="GO:0005525">
    <property type="term" value="F:GTP binding"/>
    <property type="evidence" value="ECO:0007669"/>
    <property type="project" value="UniProtKB-KW"/>
</dbReference>
<dbReference type="SMART" id="SM00177">
    <property type="entry name" value="ARF"/>
    <property type="match status" value="1"/>
</dbReference>
<dbReference type="Gene3D" id="3.40.50.300">
    <property type="entry name" value="P-loop containing nucleotide triphosphate hydrolases"/>
    <property type="match status" value="1"/>
</dbReference>
<evidence type="ECO:0000256" key="2">
    <source>
        <dbReference type="ARBA" id="ARBA00023134"/>
    </source>
</evidence>
<organism evidence="4 5">
    <name type="scientific">Babesia divergens</name>
    <dbReference type="NCBI Taxonomy" id="32595"/>
    <lineage>
        <taxon>Eukaryota</taxon>
        <taxon>Sar</taxon>
        <taxon>Alveolata</taxon>
        <taxon>Apicomplexa</taxon>
        <taxon>Aconoidasida</taxon>
        <taxon>Piroplasmida</taxon>
        <taxon>Babesiidae</taxon>
        <taxon>Babesia</taxon>
    </lineage>
</organism>
<evidence type="ECO:0008006" key="6">
    <source>
        <dbReference type="Google" id="ProtNLM"/>
    </source>
</evidence>
<reference evidence="4" key="1">
    <citation type="journal article" date="2014" name="Nucleic Acids Res.">
        <title>The evolutionary dynamics of variant antigen genes in Babesia reveal a history of genomic innovation underlying host-parasite interaction.</title>
        <authorList>
            <person name="Jackson A.P."/>
            <person name="Otto T.D."/>
            <person name="Darby A."/>
            <person name="Ramaprasad A."/>
            <person name="Xia D."/>
            <person name="Echaide I.E."/>
            <person name="Farber M."/>
            <person name="Gahlot S."/>
            <person name="Gamble J."/>
            <person name="Gupta D."/>
            <person name="Gupta Y."/>
            <person name="Jackson L."/>
            <person name="Malandrin L."/>
            <person name="Malas T.B."/>
            <person name="Moussa E."/>
            <person name="Nair M."/>
            <person name="Reid A.J."/>
            <person name="Sanders M."/>
            <person name="Sharma J."/>
            <person name="Tracey A."/>
            <person name="Quail M.A."/>
            <person name="Weir W."/>
            <person name="Wastling J.M."/>
            <person name="Hall N."/>
            <person name="Willadsen P."/>
            <person name="Lingelbach K."/>
            <person name="Shiels B."/>
            <person name="Tait A."/>
            <person name="Berriman M."/>
            <person name="Allred D.R."/>
            <person name="Pain A."/>
        </authorList>
    </citation>
    <scope>NUCLEOTIDE SEQUENCE</scope>
    <source>
        <strain evidence="4">1802A</strain>
    </source>
</reference>
<gene>
    <name evidence="4" type="ORF">X943_001160</name>
</gene>
<feature type="binding site" evidence="3">
    <location>
        <begin position="128"/>
        <end position="131"/>
    </location>
    <ligand>
        <name>GTP</name>
        <dbReference type="ChEBI" id="CHEBI:37565"/>
    </ligand>
</feature>
<dbReference type="InterPro" id="IPR027417">
    <property type="entry name" value="P-loop_NTPase"/>
</dbReference>
<keyword evidence="1 3" id="KW-0547">Nucleotide-binding</keyword>
<reference evidence="4" key="2">
    <citation type="submission" date="2021-05" db="EMBL/GenBank/DDBJ databases">
        <authorList>
            <person name="Pain A."/>
        </authorList>
    </citation>
    <scope>NUCLEOTIDE SEQUENCE</scope>
    <source>
        <strain evidence="4">1802A</strain>
    </source>
</reference>
<dbReference type="EMBL" id="JAHBMH010000073">
    <property type="protein sequence ID" value="KAK1932860.1"/>
    <property type="molecule type" value="Genomic_DNA"/>
</dbReference>
<evidence type="ECO:0000313" key="5">
    <source>
        <dbReference type="Proteomes" id="UP001195914"/>
    </source>
</evidence>
<sequence>MGNSFSCRRRPAKLRPNMPILQVRVFGLGQSGKQSIVGFLKNGKPCLDRSLDNENMDMQWITHKNVKMLFWVSEQAIDKEIANETVGVRALIYVVDGSDPSRLPLARDHLHYQLKNATGTPHLLILLNKCDNPSFVFLEEAHDALDLDKVSDRHVRIYACSAATGEGIREGLDWLCSKFYINKGIYISRKGTTS</sequence>
<evidence type="ECO:0000313" key="4">
    <source>
        <dbReference type="EMBL" id="KAK1932860.1"/>
    </source>
</evidence>
<comment type="caution">
    <text evidence="4">The sequence shown here is derived from an EMBL/GenBank/DDBJ whole genome shotgun (WGS) entry which is preliminary data.</text>
</comment>
<dbReference type="Proteomes" id="UP001195914">
    <property type="component" value="Unassembled WGS sequence"/>
</dbReference>
<protein>
    <recommendedName>
        <fullName evidence="6">ADP-ribosylation factor</fullName>
    </recommendedName>
</protein>
<dbReference type="InterPro" id="IPR044612">
    <property type="entry name" value="ARL2/3"/>
</dbReference>
<proteinExistence type="predicted"/>
<keyword evidence="5" id="KW-1185">Reference proteome</keyword>
<evidence type="ECO:0000256" key="1">
    <source>
        <dbReference type="ARBA" id="ARBA00022741"/>
    </source>
</evidence>
<dbReference type="GO" id="GO:0003924">
    <property type="term" value="F:GTPase activity"/>
    <property type="evidence" value="ECO:0007669"/>
    <property type="project" value="InterPro"/>
</dbReference>
<dbReference type="PANTHER" id="PTHR45697">
    <property type="entry name" value="ADP-RIBOSYLATION FACTOR-LIKE PROTEIN 2-RELATED"/>
    <property type="match status" value="1"/>
</dbReference>
<name>A0AAD9G6R9_BABDI</name>
<accession>A0AAD9G6R9</accession>
<dbReference type="AlphaFoldDB" id="A0AAD9G6R9"/>
<dbReference type="SUPFAM" id="SSF52540">
    <property type="entry name" value="P-loop containing nucleoside triphosphate hydrolases"/>
    <property type="match status" value="1"/>
</dbReference>
<dbReference type="Pfam" id="PF00025">
    <property type="entry name" value="Arf"/>
    <property type="match status" value="1"/>
</dbReference>
<keyword evidence="2 3" id="KW-0342">GTP-binding</keyword>
<dbReference type="InterPro" id="IPR006689">
    <property type="entry name" value="Small_GTPase_ARF/SAR"/>
</dbReference>
<evidence type="ECO:0000256" key="3">
    <source>
        <dbReference type="PIRSR" id="PIRSR606689-1"/>
    </source>
</evidence>